<keyword evidence="2" id="KW-1185">Reference proteome</keyword>
<name>A0AA88R343_9ASTE</name>
<dbReference type="PANTHER" id="PTHR35503">
    <property type="entry name" value="OSJNBA0006M15.15 PROTEIN"/>
    <property type="match status" value="1"/>
</dbReference>
<dbReference type="EMBL" id="JAVXUO010001654">
    <property type="protein sequence ID" value="KAK2980262.1"/>
    <property type="molecule type" value="Genomic_DNA"/>
</dbReference>
<dbReference type="SUPFAM" id="SSF49562">
    <property type="entry name" value="C2 domain (Calcium/lipid-binding domain, CaLB)"/>
    <property type="match status" value="1"/>
</dbReference>
<dbReference type="InterPro" id="IPR035892">
    <property type="entry name" value="C2_domain_sf"/>
</dbReference>
<evidence type="ECO:0008006" key="3">
    <source>
        <dbReference type="Google" id="ProtNLM"/>
    </source>
</evidence>
<dbReference type="AlphaFoldDB" id="A0AA88R343"/>
<accession>A0AA88R343</accession>
<sequence length="206" mass="23145">MDSSFHSVSSLSCELKIARAKNTYFRSKGHLFVRCYLSCAGNKARVCLNTREISSESNLCWNESFSLDCFGETNDSIDRLLKGNVVFELRFRRKKVPLFGRIGGSQLLGRAEVPWKSVMESPEMEFERWVVMVPKKRPGCLDGDLKPPAVQIAMNVRIPATTAVRRGRRRNGRSRKQEECGYMDGGCKSCEGCNDIFALGAALEAF</sequence>
<gene>
    <name evidence="1" type="ORF">RJ640_008930</name>
</gene>
<dbReference type="PANTHER" id="PTHR35503:SF2">
    <property type="entry name" value="OS04G0455700 PROTEIN"/>
    <property type="match status" value="1"/>
</dbReference>
<organism evidence="1 2">
    <name type="scientific">Escallonia rubra</name>
    <dbReference type="NCBI Taxonomy" id="112253"/>
    <lineage>
        <taxon>Eukaryota</taxon>
        <taxon>Viridiplantae</taxon>
        <taxon>Streptophyta</taxon>
        <taxon>Embryophyta</taxon>
        <taxon>Tracheophyta</taxon>
        <taxon>Spermatophyta</taxon>
        <taxon>Magnoliopsida</taxon>
        <taxon>eudicotyledons</taxon>
        <taxon>Gunneridae</taxon>
        <taxon>Pentapetalae</taxon>
        <taxon>asterids</taxon>
        <taxon>campanulids</taxon>
        <taxon>Escalloniales</taxon>
        <taxon>Escalloniaceae</taxon>
        <taxon>Escallonia</taxon>
    </lineage>
</organism>
<comment type="caution">
    <text evidence="1">The sequence shown here is derived from an EMBL/GenBank/DDBJ whole genome shotgun (WGS) entry which is preliminary data.</text>
</comment>
<evidence type="ECO:0000313" key="1">
    <source>
        <dbReference type="EMBL" id="KAK2980262.1"/>
    </source>
</evidence>
<dbReference type="Gene3D" id="2.60.40.150">
    <property type="entry name" value="C2 domain"/>
    <property type="match status" value="1"/>
</dbReference>
<evidence type="ECO:0000313" key="2">
    <source>
        <dbReference type="Proteomes" id="UP001187471"/>
    </source>
</evidence>
<protein>
    <recommendedName>
        <fullName evidence="3">C2 domain-containing protein</fullName>
    </recommendedName>
</protein>
<dbReference type="Proteomes" id="UP001187471">
    <property type="component" value="Unassembled WGS sequence"/>
</dbReference>
<reference evidence="1" key="1">
    <citation type="submission" date="2022-12" db="EMBL/GenBank/DDBJ databases">
        <title>Draft genome assemblies for two species of Escallonia (Escalloniales).</title>
        <authorList>
            <person name="Chanderbali A."/>
            <person name="Dervinis C."/>
            <person name="Anghel I."/>
            <person name="Soltis D."/>
            <person name="Soltis P."/>
            <person name="Zapata F."/>
        </authorList>
    </citation>
    <scope>NUCLEOTIDE SEQUENCE</scope>
    <source>
        <strain evidence="1">UCBG92.1500</strain>
        <tissue evidence="1">Leaf</tissue>
    </source>
</reference>
<proteinExistence type="predicted"/>